<reference evidence="1" key="1">
    <citation type="submission" date="2024-07" db="EMBL/GenBank/DDBJ databases">
        <authorList>
            <person name="Yu S.T."/>
        </authorList>
    </citation>
    <scope>NUCLEOTIDE SEQUENCE</scope>
    <source>
        <strain evidence="1">R08</strain>
    </source>
</reference>
<dbReference type="Gene3D" id="1.25.40.10">
    <property type="entry name" value="Tetratricopeptide repeat domain"/>
    <property type="match status" value="1"/>
</dbReference>
<evidence type="ECO:0000313" key="1">
    <source>
        <dbReference type="EMBL" id="XDQ07068.1"/>
    </source>
</evidence>
<sequence>MARTRVPNARLRALLEETEWTQGGFARAVNTVAAEAGLTLRYDRTTVAHWLVGSHPMPRVQPLACEALSRRCGRLITAEEAGFAGVAEQVPVVGGKLASGGANGLVGLLHELSGSVPYRPARTRPASRVTATRVTEVQSTRNPATLFFTRILQAQGGGFARGTLRTYLAEALAGQLRGARGEIRRERYAEASQLALVLGRMYADDLRNGEAQHCYLAARELAITAGNRELTVIALRTLSAQAYGLGHLRIADEAARAAVEAARNTPRAVRAFAQAQLAVTAASRGERGEALRALAMAEEGVGGAAAGRHPFESYARADFEFQRGEALMALRRAEEAVPAFEYALAARTPEDRRGAALTRLRLADVLLPLGRVDETRALERELAEQGDGLRSVAVVRRREALRRSLLRFGGGRNAAGGRDAS</sequence>
<dbReference type="SUPFAM" id="SSF48452">
    <property type="entry name" value="TPR-like"/>
    <property type="match status" value="1"/>
</dbReference>
<protein>
    <recommendedName>
        <fullName evidence="2">Transcriptional regulator</fullName>
    </recommendedName>
</protein>
<accession>A0AB39MQ13</accession>
<dbReference type="AlphaFoldDB" id="A0AB39MQ13"/>
<dbReference type="EMBL" id="CP163431">
    <property type="protein sequence ID" value="XDQ07068.1"/>
    <property type="molecule type" value="Genomic_DNA"/>
</dbReference>
<gene>
    <name evidence="1" type="ORF">AB5J58_45825</name>
</gene>
<organism evidence="1">
    <name type="scientific">Streptomyces sp. R08</name>
    <dbReference type="NCBI Taxonomy" id="3238624"/>
    <lineage>
        <taxon>Bacteria</taxon>
        <taxon>Bacillati</taxon>
        <taxon>Actinomycetota</taxon>
        <taxon>Actinomycetes</taxon>
        <taxon>Kitasatosporales</taxon>
        <taxon>Streptomycetaceae</taxon>
        <taxon>Streptomyces</taxon>
    </lineage>
</organism>
<dbReference type="InterPro" id="IPR011990">
    <property type="entry name" value="TPR-like_helical_dom_sf"/>
</dbReference>
<proteinExistence type="predicted"/>
<evidence type="ECO:0008006" key="2">
    <source>
        <dbReference type="Google" id="ProtNLM"/>
    </source>
</evidence>
<name>A0AB39MQ13_9ACTN</name>
<dbReference type="RefSeq" id="WP_369191899.1">
    <property type="nucleotide sequence ID" value="NZ_CP163431.1"/>
</dbReference>